<accession>A0A7S0FLD1</accession>
<gene>
    <name evidence="2" type="ORF">PBAH0796_LOCUS18437</name>
</gene>
<proteinExistence type="predicted"/>
<feature type="region of interest" description="Disordered" evidence="1">
    <location>
        <begin position="77"/>
        <end position="103"/>
    </location>
</feature>
<organism evidence="2">
    <name type="scientific">Pyrodinium bahamense</name>
    <dbReference type="NCBI Taxonomy" id="73915"/>
    <lineage>
        <taxon>Eukaryota</taxon>
        <taxon>Sar</taxon>
        <taxon>Alveolata</taxon>
        <taxon>Dinophyceae</taxon>
        <taxon>Gonyaulacales</taxon>
        <taxon>Pyrocystaceae</taxon>
        <taxon>Pyrodinium</taxon>
    </lineage>
</organism>
<dbReference type="AlphaFoldDB" id="A0A7S0FLD1"/>
<feature type="compositionally biased region" description="Basic and acidic residues" evidence="1">
    <location>
        <begin position="77"/>
        <end position="90"/>
    </location>
</feature>
<evidence type="ECO:0000313" key="2">
    <source>
        <dbReference type="EMBL" id="CAD8367534.1"/>
    </source>
</evidence>
<evidence type="ECO:0000256" key="1">
    <source>
        <dbReference type="SAM" id="MobiDB-lite"/>
    </source>
</evidence>
<reference evidence="2" key="1">
    <citation type="submission" date="2021-01" db="EMBL/GenBank/DDBJ databases">
        <authorList>
            <person name="Corre E."/>
            <person name="Pelletier E."/>
            <person name="Niang G."/>
            <person name="Scheremetjew M."/>
            <person name="Finn R."/>
            <person name="Kale V."/>
            <person name="Holt S."/>
            <person name="Cochrane G."/>
            <person name="Meng A."/>
            <person name="Brown T."/>
            <person name="Cohen L."/>
        </authorList>
    </citation>
    <scope>NUCLEOTIDE SEQUENCE</scope>
    <source>
        <strain evidence="2">Pbaha01</strain>
    </source>
</reference>
<sequence>MASRRDHRLTSVRNGHWPWSRKKLLAETLAMDAILPRRVELSDRANLDFEDLAREIVEDAARGVTRVPRRIRCVLRQDLEPPSGGRHEGPPAEEAESPEVTTPGMFRSFRLRGRSVPVMPWLQPKPRSAWE</sequence>
<dbReference type="EMBL" id="HBEG01030149">
    <property type="protein sequence ID" value="CAD8367534.1"/>
    <property type="molecule type" value="Transcribed_RNA"/>
</dbReference>
<name>A0A7S0FLD1_9DINO</name>
<protein>
    <submittedName>
        <fullName evidence="2">Uncharacterized protein</fullName>
    </submittedName>
</protein>